<feature type="compositionally biased region" description="Basic and acidic residues" evidence="1">
    <location>
        <begin position="191"/>
        <end position="209"/>
    </location>
</feature>
<evidence type="ECO:0000256" key="1">
    <source>
        <dbReference type="SAM" id="MobiDB-lite"/>
    </source>
</evidence>
<feature type="compositionally biased region" description="Polar residues" evidence="1">
    <location>
        <begin position="83"/>
        <end position="98"/>
    </location>
</feature>
<feature type="region of interest" description="Disordered" evidence="1">
    <location>
        <begin position="312"/>
        <end position="339"/>
    </location>
</feature>
<feature type="region of interest" description="Disordered" evidence="1">
    <location>
        <begin position="1"/>
        <end position="161"/>
    </location>
</feature>
<name>A0A3P5X431_9MICC</name>
<feature type="region of interest" description="Disordered" evidence="1">
    <location>
        <begin position="173"/>
        <end position="291"/>
    </location>
</feature>
<feature type="compositionally biased region" description="Basic and acidic residues" evidence="1">
    <location>
        <begin position="102"/>
        <end position="117"/>
    </location>
</feature>
<keyword evidence="3" id="KW-1185">Reference proteome</keyword>
<sequence length="339" mass="37786">MRDGKRHRCHNQDSGSHQPVGTPGCEHEPHQGIGSSGSQPEPTFRTRYLQVPCEVLPAGNPRGARREPQQQKQHHSAGVIQEWSWSQPDQRAQRQDGSQDGADPKEQRTSRGEEPASHHCGQQQQEPLDEQHPAASIGRVASATVAPGKGDRQDRLPRQGNPHRCLLERHLNEAATHQPAEHVLRSQDGSEGERNDRRRGPGVVRENKGKGSGGYARHHEIPPFTQGVRRCNHHHGREGAKPAQQDLDQRHTTQRSGTQSKESHWCKPFGTAPLPQQVASSHRRGCGRQQDGEWLPCAHAQRGQQCTAHQLQGNQDATIDHNCLRRSPPDGSDERERKL</sequence>
<dbReference type="Proteomes" id="UP000280861">
    <property type="component" value="Unassembled WGS sequence"/>
</dbReference>
<accession>A0A3P5X431</accession>
<evidence type="ECO:0000313" key="2">
    <source>
        <dbReference type="EMBL" id="VDC22947.1"/>
    </source>
</evidence>
<proteinExistence type="predicted"/>
<dbReference type="EMBL" id="UXAU01000018">
    <property type="protein sequence ID" value="VDC22947.1"/>
    <property type="molecule type" value="Genomic_DNA"/>
</dbReference>
<evidence type="ECO:0000313" key="3">
    <source>
        <dbReference type="Proteomes" id="UP000280861"/>
    </source>
</evidence>
<protein>
    <submittedName>
        <fullName evidence="2">Uncharacterized protein</fullName>
    </submittedName>
</protein>
<dbReference type="AlphaFoldDB" id="A0A3P5X431"/>
<gene>
    <name evidence="2" type="ORF">PSET11_01063</name>
</gene>
<reference evidence="2 3" key="1">
    <citation type="submission" date="2018-11" db="EMBL/GenBank/DDBJ databases">
        <authorList>
            <person name="Criscuolo A."/>
        </authorList>
    </citation>
    <scope>NUCLEOTIDE SEQUENCE [LARGE SCALE GENOMIC DNA]</scope>
    <source>
        <strain evidence="2">AT11b</strain>
    </source>
</reference>
<organism evidence="2 3">
    <name type="scientific">Arthrobacter ulcerisalmonis</name>
    <dbReference type="NCBI Taxonomy" id="2483813"/>
    <lineage>
        <taxon>Bacteria</taxon>
        <taxon>Bacillati</taxon>
        <taxon>Actinomycetota</taxon>
        <taxon>Actinomycetes</taxon>
        <taxon>Micrococcales</taxon>
        <taxon>Micrococcaceae</taxon>
        <taxon>Arthrobacter</taxon>
    </lineage>
</organism>